<keyword evidence="3" id="KW-1003">Cell membrane</keyword>
<protein>
    <submittedName>
        <fullName evidence="10">Innexin Vnx-d5.2</fullName>
    </submittedName>
</protein>
<dbReference type="Proteomes" id="UP000204242">
    <property type="component" value="Genome"/>
</dbReference>
<dbReference type="GO" id="GO:0005243">
    <property type="term" value="F:gap junction channel activity"/>
    <property type="evidence" value="ECO:0007669"/>
    <property type="project" value="TreeGrafter"/>
</dbReference>
<keyword evidence="7 9" id="KW-0472">Membrane</keyword>
<dbReference type="PROSITE" id="PS51013">
    <property type="entry name" value="PANNEXIN"/>
    <property type="match status" value="1"/>
</dbReference>
<evidence type="ECO:0000256" key="2">
    <source>
        <dbReference type="ARBA" id="ARBA00022448"/>
    </source>
</evidence>
<keyword evidence="4 9" id="KW-0812">Transmembrane</keyword>
<dbReference type="GO" id="GO:0034220">
    <property type="term" value="P:monoatomic ion transmembrane transport"/>
    <property type="evidence" value="ECO:0007669"/>
    <property type="project" value="UniProtKB-KW"/>
</dbReference>
<evidence type="ECO:0000313" key="10">
    <source>
        <dbReference type="EMBL" id="AAS79822.1"/>
    </source>
</evidence>
<organism evidence="10 11">
    <name type="scientific">Ichnoviriform fugitivi</name>
    <dbReference type="NCBI Taxonomy" id="265522"/>
    <lineage>
        <taxon>Viruses</taxon>
        <taxon>Viruses incertae sedis</taxon>
        <taxon>Polydnaviriformidae</taxon>
        <taxon>Ichnoviriform</taxon>
    </lineage>
</organism>
<accession>Q6Q2K8</accession>
<evidence type="ECO:0000313" key="11">
    <source>
        <dbReference type="Proteomes" id="UP000204242"/>
    </source>
</evidence>
<feature type="transmembrane region" description="Helical" evidence="9">
    <location>
        <begin position="179"/>
        <end position="199"/>
    </location>
</feature>
<keyword evidence="5 9" id="KW-1133">Transmembrane helix</keyword>
<comment type="subcellular location">
    <subcellularLocation>
        <location evidence="1">Cell membrane</location>
        <topology evidence="1">Multi-pass membrane protein</topology>
    </subcellularLocation>
</comment>
<dbReference type="InterPro" id="IPR000990">
    <property type="entry name" value="Innexin"/>
</dbReference>
<dbReference type="KEGG" id="vg:5076285"/>
<sequence length="378" mass="44022">MMSLVDLKSLLCGLFEVQTITIDNMLFRLHYRVTVTILAIFTLFTALRQLFMDPIDCDFVGLSRPFHNTYCYIHPTFLVERMLTDELNKTVPFPGFSGDTAEDKLKVYSYYQWISIVLVLKATLLYIPHYIWKCWEGGKIQSLAGELDVAVLSEDTLNRRVTSLVDYLFSQLHSHNRYAYQYMTCELLNVITIVAQIWLMNVFIGKDFHLYGIEVIAFNQQQGKESRLNPMERLFPTITMCTYKKNVTNGIVENINGICLLTQNSANQKMFVFLWFWYHILATIGVFYTIFRITTLFSSSLRYYEFRSNSKKNIPYDIDVVYQNLWIGDWFLLKMLRMNLNTLAYKELISLMAQRFGCCVCSVGSECIPLTRGVSTDV</sequence>
<dbReference type="GO" id="GO:0005886">
    <property type="term" value="C:plasma membrane"/>
    <property type="evidence" value="ECO:0007669"/>
    <property type="project" value="UniProtKB-SubCell"/>
</dbReference>
<evidence type="ECO:0000256" key="6">
    <source>
        <dbReference type="ARBA" id="ARBA00023065"/>
    </source>
</evidence>
<feature type="transmembrane region" description="Helical" evidence="9">
    <location>
        <begin position="110"/>
        <end position="132"/>
    </location>
</feature>
<keyword evidence="8" id="KW-0407">Ion channel</keyword>
<evidence type="ECO:0000256" key="7">
    <source>
        <dbReference type="ARBA" id="ARBA00023136"/>
    </source>
</evidence>
<dbReference type="GeneID" id="5076285"/>
<evidence type="ECO:0000256" key="8">
    <source>
        <dbReference type="ARBA" id="ARBA00023303"/>
    </source>
</evidence>
<evidence type="ECO:0000256" key="9">
    <source>
        <dbReference type="SAM" id="Phobius"/>
    </source>
</evidence>
<feature type="transmembrane region" description="Helical" evidence="9">
    <location>
        <begin position="271"/>
        <end position="291"/>
    </location>
</feature>
<feature type="transmembrane region" description="Helical" evidence="9">
    <location>
        <begin position="29"/>
        <end position="47"/>
    </location>
</feature>
<dbReference type="PANTHER" id="PTHR11893">
    <property type="entry name" value="INNEXIN"/>
    <property type="match status" value="1"/>
</dbReference>
<dbReference type="EMBL" id="AY563519">
    <property type="protein sequence ID" value="AAS79822.1"/>
    <property type="molecule type" value="Genomic_DNA"/>
</dbReference>
<keyword evidence="2" id="KW-0813">Transport</keyword>
<dbReference type="PANTHER" id="PTHR11893:SF36">
    <property type="entry name" value="INNEXIN-5"/>
    <property type="match status" value="1"/>
</dbReference>
<evidence type="ECO:0000256" key="3">
    <source>
        <dbReference type="ARBA" id="ARBA00022475"/>
    </source>
</evidence>
<reference evidence="10 11" key="1">
    <citation type="journal article" date="2007" name="Virology">
        <title>Shared and species-specific features among ichnovirus genomes.</title>
        <authorList>
            <person name="Tanaka K."/>
            <person name="Lapointe R."/>
            <person name="Barney W.E."/>
            <person name="Makkay A.M."/>
            <person name="Stoltz D."/>
            <person name="Cusson M."/>
            <person name="Webb B.A."/>
        </authorList>
    </citation>
    <scope>NUCLEOTIDE SEQUENCE [LARGE SCALE GENOMIC DNA]</scope>
</reference>
<name>Q6Q2K8_9VIRU</name>
<dbReference type="PRINTS" id="PR01262">
    <property type="entry name" value="INNEXIN"/>
</dbReference>
<dbReference type="Pfam" id="PF00876">
    <property type="entry name" value="Innexin"/>
    <property type="match status" value="1"/>
</dbReference>
<evidence type="ECO:0000256" key="4">
    <source>
        <dbReference type="ARBA" id="ARBA00022692"/>
    </source>
</evidence>
<dbReference type="RefSeq" id="YP_001031229.1">
    <property type="nucleotide sequence ID" value="NC_008950.1"/>
</dbReference>
<evidence type="ECO:0000256" key="1">
    <source>
        <dbReference type="ARBA" id="ARBA00004651"/>
    </source>
</evidence>
<keyword evidence="6" id="KW-0406">Ion transport</keyword>
<proteinExistence type="predicted"/>
<evidence type="ECO:0000256" key="5">
    <source>
        <dbReference type="ARBA" id="ARBA00022989"/>
    </source>
</evidence>